<gene>
    <name evidence="2" type="ORF">CANTEDRAFT_124631</name>
</gene>
<feature type="chain" id="PRO_5003442760" evidence="1">
    <location>
        <begin position="18"/>
        <end position="244"/>
    </location>
</feature>
<dbReference type="OrthoDB" id="3999883at2759"/>
<organism evidence="3">
    <name type="scientific">Candida tenuis (strain ATCC 10573 / BCRC 21748 / CBS 615 / JCM 9827 / NBRC 10315 / NRRL Y-1498 / VKM Y-70)</name>
    <name type="common">Yeast</name>
    <name type="synonym">Yamadazyma tenuis</name>
    <dbReference type="NCBI Taxonomy" id="590646"/>
    <lineage>
        <taxon>Eukaryota</taxon>
        <taxon>Fungi</taxon>
        <taxon>Dikarya</taxon>
        <taxon>Ascomycota</taxon>
        <taxon>Saccharomycotina</taxon>
        <taxon>Pichiomycetes</taxon>
        <taxon>Debaryomycetaceae</taxon>
        <taxon>Yamadazyma</taxon>
    </lineage>
</organism>
<evidence type="ECO:0000313" key="3">
    <source>
        <dbReference type="Proteomes" id="UP000000707"/>
    </source>
</evidence>
<evidence type="ECO:0000256" key="1">
    <source>
        <dbReference type="SAM" id="SignalP"/>
    </source>
</evidence>
<dbReference type="EMBL" id="GL996527">
    <property type="protein sequence ID" value="EGV61660.1"/>
    <property type="molecule type" value="Genomic_DNA"/>
</dbReference>
<dbReference type="Proteomes" id="UP000000707">
    <property type="component" value="Unassembled WGS sequence"/>
</dbReference>
<dbReference type="eggNOG" id="ENOG502RF8B">
    <property type="taxonomic scope" value="Eukaryota"/>
</dbReference>
<protein>
    <submittedName>
        <fullName evidence="2">Uncharacterized protein</fullName>
    </submittedName>
</protein>
<keyword evidence="1" id="KW-0732">Signal</keyword>
<reference evidence="2 3" key="1">
    <citation type="journal article" date="2011" name="Proc. Natl. Acad. Sci. U.S.A.">
        <title>Comparative genomics of xylose-fermenting fungi for enhanced biofuel production.</title>
        <authorList>
            <person name="Wohlbach D.J."/>
            <person name="Kuo A."/>
            <person name="Sato T.K."/>
            <person name="Potts K.M."/>
            <person name="Salamov A.A."/>
            <person name="LaButti K.M."/>
            <person name="Sun H."/>
            <person name="Clum A."/>
            <person name="Pangilinan J.L."/>
            <person name="Lindquist E.A."/>
            <person name="Lucas S."/>
            <person name="Lapidus A."/>
            <person name="Jin M."/>
            <person name="Gunawan C."/>
            <person name="Balan V."/>
            <person name="Dale B.E."/>
            <person name="Jeffries T.W."/>
            <person name="Zinkel R."/>
            <person name="Barry K.W."/>
            <person name="Grigoriev I.V."/>
            <person name="Gasch A.P."/>
        </authorList>
    </citation>
    <scope>NUCLEOTIDE SEQUENCE [LARGE SCALE GENOMIC DNA]</scope>
    <source>
        <strain evidence="3">ATCC 10573 / BCRC 21748 / CBS 615 / JCM 9827 / NBRC 10315 / NRRL Y-1498 / VKM Y-70</strain>
    </source>
</reference>
<evidence type="ECO:0000313" key="2">
    <source>
        <dbReference type="EMBL" id="EGV61660.1"/>
    </source>
</evidence>
<feature type="signal peptide" evidence="1">
    <location>
        <begin position="1"/>
        <end position="17"/>
    </location>
</feature>
<keyword evidence="3" id="KW-1185">Reference proteome</keyword>
<dbReference type="AlphaFoldDB" id="G3B7N8"/>
<proteinExistence type="predicted"/>
<sequence length="244" mass="27316">MPFELLLGAFMWPVIVARSVVYSPSKKITSFVPATVGLSESSNLSSYVVSKRFGSGSRIFDVYNTNNGAIPRGPVDPSEVLFWFLRSRLSRSAFRMYSSQTGSPQIGTKMEPMATIRAGFRSNILLISASKVPVTDLGWHVVHHDVDGIDAYRVFTLADGSTYQWTYKQKYLELVHNRGNFETEVRQRIGSVEIHGLNGFTLKVDESKIPLTLALASAWCSFIDMWSSKYSFGGVYWPDRSSIC</sequence>
<dbReference type="HOGENOM" id="CLU_099490_0_0_1"/>
<accession>G3B7N8</accession>
<name>G3B7N8_CANTC</name>